<sequence length="229" mass="26645">MGLINLRPDTSYVWPTDRLRHCLSVLSDVATPENITLNHFRDLLELYPQHVGAWVKELDLARFETIPAVCKSRRNQFLKKGEVVELAEWMYKRDSRRSKVQQRRNLELVNSNQENDVFEATMEAFREYSTYKDILHAIAYLESMVGVGIKMATLMLASAFPAEVPFFSHELFEWFYPEAEDQTKDVYLELCDRLRETMNRLCNDGGQVTTAEVDKVAFVAISSKYMQGW</sequence>
<evidence type="ECO:0000313" key="2">
    <source>
        <dbReference type="Proteomes" id="UP001240678"/>
    </source>
</evidence>
<dbReference type="GeneID" id="85335740"/>
<dbReference type="PANTHER" id="PTHR21521">
    <property type="entry name" value="AMUN, ISOFORM A"/>
    <property type="match status" value="1"/>
</dbReference>
<gene>
    <name evidence="1" type="ORF">CCOS01_04010</name>
</gene>
<dbReference type="Proteomes" id="UP001240678">
    <property type="component" value="Unassembled WGS sequence"/>
</dbReference>
<dbReference type="AlphaFoldDB" id="A0AAI9Z1X3"/>
<organism evidence="1 2">
    <name type="scientific">Colletotrichum costaricense</name>
    <dbReference type="NCBI Taxonomy" id="1209916"/>
    <lineage>
        <taxon>Eukaryota</taxon>
        <taxon>Fungi</taxon>
        <taxon>Dikarya</taxon>
        <taxon>Ascomycota</taxon>
        <taxon>Pezizomycotina</taxon>
        <taxon>Sordariomycetes</taxon>
        <taxon>Hypocreomycetidae</taxon>
        <taxon>Glomerellales</taxon>
        <taxon>Glomerellaceae</taxon>
        <taxon>Colletotrichum</taxon>
        <taxon>Colletotrichum acutatum species complex</taxon>
    </lineage>
</organism>
<proteinExistence type="predicted"/>
<reference evidence="1 2" key="1">
    <citation type="submission" date="2016-10" db="EMBL/GenBank/DDBJ databases">
        <title>The genome sequence of Colletotrichum fioriniae PJ7.</title>
        <authorList>
            <person name="Baroncelli R."/>
        </authorList>
    </citation>
    <scope>NUCLEOTIDE SEQUENCE [LARGE SCALE GENOMIC DNA]</scope>
    <source>
        <strain evidence="1 2">IMI 309622</strain>
    </source>
</reference>
<name>A0AAI9Z1X3_9PEZI</name>
<dbReference type="EMBL" id="MOOE01000004">
    <property type="protein sequence ID" value="KAK1532027.1"/>
    <property type="molecule type" value="Genomic_DNA"/>
</dbReference>
<protein>
    <submittedName>
        <fullName evidence="1">Uncharacterized protein</fullName>
    </submittedName>
</protein>
<dbReference type="PANTHER" id="PTHR21521:SF0">
    <property type="entry name" value="AMUN, ISOFORM A"/>
    <property type="match status" value="1"/>
</dbReference>
<accession>A0AAI9Z1X3</accession>
<keyword evidence="2" id="KW-1185">Reference proteome</keyword>
<evidence type="ECO:0000313" key="1">
    <source>
        <dbReference type="EMBL" id="KAK1532027.1"/>
    </source>
</evidence>
<dbReference type="RefSeq" id="XP_060316151.1">
    <property type="nucleotide sequence ID" value="XM_060452193.1"/>
</dbReference>
<comment type="caution">
    <text evidence="1">The sequence shown here is derived from an EMBL/GenBank/DDBJ whole genome shotgun (WGS) entry which is preliminary data.</text>
</comment>